<name>M0N9D7_9EURY</name>
<comment type="caution">
    <text evidence="1">The sequence shown here is derived from an EMBL/GenBank/DDBJ whole genome shotgun (WGS) entry which is preliminary data.</text>
</comment>
<dbReference type="OrthoDB" id="288477at2157"/>
<dbReference type="PATRIC" id="fig|1227456.3.peg.1179"/>
<organism evidence="1 2">
    <name type="scientific">Halococcus salifodinae DSM 8989</name>
    <dbReference type="NCBI Taxonomy" id="1227456"/>
    <lineage>
        <taxon>Archaea</taxon>
        <taxon>Methanobacteriati</taxon>
        <taxon>Methanobacteriota</taxon>
        <taxon>Stenosarchaea group</taxon>
        <taxon>Halobacteria</taxon>
        <taxon>Halobacteriales</taxon>
        <taxon>Halococcaceae</taxon>
        <taxon>Halococcus</taxon>
    </lineage>
</organism>
<dbReference type="STRING" id="1227456.C450_05835"/>
<dbReference type="AlphaFoldDB" id="M0N9D7"/>
<evidence type="ECO:0008006" key="3">
    <source>
        <dbReference type="Google" id="ProtNLM"/>
    </source>
</evidence>
<protein>
    <recommendedName>
        <fullName evidence="3">Bacteriocin-protection protein, YdeI/OmpD-associated family</fullName>
    </recommendedName>
</protein>
<evidence type="ECO:0000313" key="2">
    <source>
        <dbReference type="Proteomes" id="UP000011625"/>
    </source>
</evidence>
<gene>
    <name evidence="1" type="ORF">C450_05835</name>
</gene>
<dbReference type="EMBL" id="AOME01000027">
    <property type="protein sequence ID" value="EMA54552.1"/>
    <property type="molecule type" value="Genomic_DNA"/>
</dbReference>
<keyword evidence="2" id="KW-1185">Reference proteome</keyword>
<evidence type="ECO:0000313" key="1">
    <source>
        <dbReference type="EMBL" id="EMA54552.1"/>
    </source>
</evidence>
<dbReference type="Proteomes" id="UP000011625">
    <property type="component" value="Unassembled WGS sequence"/>
</dbReference>
<accession>M0N9D7</accession>
<proteinExistence type="predicted"/>
<sequence length="188" mass="21786">MSRSEFRTWLETNYDATDELWLGYYKKDAEQTGISYNESVEEAICFGWIDGLVNGIDDETYKRRFTPRKPDSKWSKINKERVQAMIENRKMTPAGMELIKAAKESGEWENAYRVGEDHDIPSALKDALQQNEAAWTNFQDFSNTNQYTYITSVEDAKTSETRDARIEKIVGLAAEDLLPYDEDGKRRI</sequence>
<reference evidence="1 2" key="1">
    <citation type="journal article" date="2014" name="PLoS Genet.">
        <title>Phylogenetically driven sequencing of extremely halophilic archaea reveals strategies for static and dynamic osmo-response.</title>
        <authorList>
            <person name="Becker E.A."/>
            <person name="Seitzer P.M."/>
            <person name="Tritt A."/>
            <person name="Larsen D."/>
            <person name="Krusor M."/>
            <person name="Yao A.I."/>
            <person name="Wu D."/>
            <person name="Madern D."/>
            <person name="Eisen J.A."/>
            <person name="Darling A.E."/>
            <person name="Facciotti M.T."/>
        </authorList>
    </citation>
    <scope>NUCLEOTIDE SEQUENCE [LARGE SCALE GENOMIC DNA]</scope>
    <source>
        <strain evidence="1 2">DSM 8989</strain>
    </source>
</reference>
<dbReference type="Pfam" id="PF13376">
    <property type="entry name" value="OmdA"/>
    <property type="match status" value="1"/>
</dbReference>